<dbReference type="InterPro" id="IPR001680">
    <property type="entry name" value="WD40_rpt"/>
</dbReference>
<dbReference type="Pfam" id="PF12937">
    <property type="entry name" value="F-box-like"/>
    <property type="match status" value="1"/>
</dbReference>
<dbReference type="PANTHER" id="PTHR19848:SF8">
    <property type="entry name" value="F-BOX AND WD REPEAT DOMAIN CONTAINING 7"/>
    <property type="match status" value="1"/>
</dbReference>
<evidence type="ECO:0000256" key="3">
    <source>
        <dbReference type="PROSITE-ProRule" id="PRU00221"/>
    </source>
</evidence>
<dbReference type="OrthoDB" id="19711at2759"/>
<dbReference type="Proteomes" id="UP000053611">
    <property type="component" value="Unassembled WGS sequence"/>
</dbReference>
<dbReference type="Gene3D" id="1.20.1280.50">
    <property type="match status" value="1"/>
</dbReference>
<reference evidence="5 6" key="1">
    <citation type="submission" date="2015-03" db="EMBL/GenBank/DDBJ databases">
        <title>Genomics and transcriptomics of the oil-accumulating basidiomycete yeast T. oleaginosus allow insights into substrate utilization and the diverse evolutionary trajectories of mating systems in fungi.</title>
        <authorList>
            <consortium name="DOE Joint Genome Institute"/>
            <person name="Kourist R."/>
            <person name="Kracht O."/>
            <person name="Bracharz F."/>
            <person name="Lipzen A."/>
            <person name="Nolan M."/>
            <person name="Ohm R."/>
            <person name="Grigoriev I."/>
            <person name="Sun S."/>
            <person name="Heitman J."/>
            <person name="Bruck T."/>
            <person name="Nowrousian M."/>
        </authorList>
    </citation>
    <scope>NUCLEOTIDE SEQUENCE [LARGE SCALE GENOMIC DNA]</scope>
    <source>
        <strain evidence="5 6">IBC0246</strain>
    </source>
</reference>
<dbReference type="PANTHER" id="PTHR19848">
    <property type="entry name" value="WD40 REPEAT PROTEIN"/>
    <property type="match status" value="1"/>
</dbReference>
<protein>
    <submittedName>
        <fullName evidence="5">WD40 repeat-like protein</fullName>
    </submittedName>
</protein>
<evidence type="ECO:0000313" key="5">
    <source>
        <dbReference type="EMBL" id="KLT44512.1"/>
    </source>
</evidence>
<dbReference type="InterPro" id="IPR036047">
    <property type="entry name" value="F-box-like_dom_sf"/>
</dbReference>
<dbReference type="SMART" id="SM00320">
    <property type="entry name" value="WD40"/>
    <property type="match status" value="4"/>
</dbReference>
<organism evidence="5 6">
    <name type="scientific">Cutaneotrichosporon oleaginosum</name>
    <dbReference type="NCBI Taxonomy" id="879819"/>
    <lineage>
        <taxon>Eukaryota</taxon>
        <taxon>Fungi</taxon>
        <taxon>Dikarya</taxon>
        <taxon>Basidiomycota</taxon>
        <taxon>Agaricomycotina</taxon>
        <taxon>Tremellomycetes</taxon>
        <taxon>Trichosporonales</taxon>
        <taxon>Trichosporonaceae</taxon>
        <taxon>Cutaneotrichosporon</taxon>
    </lineage>
</organism>
<dbReference type="PROSITE" id="PS50181">
    <property type="entry name" value="FBOX"/>
    <property type="match status" value="1"/>
</dbReference>
<feature type="repeat" description="WD" evidence="3">
    <location>
        <begin position="213"/>
        <end position="244"/>
    </location>
</feature>
<gene>
    <name evidence="5" type="ORF">CC85DRAFT_7876</name>
</gene>
<evidence type="ECO:0000259" key="4">
    <source>
        <dbReference type="PROSITE" id="PS50181"/>
    </source>
</evidence>
<dbReference type="PROSITE" id="PS00678">
    <property type="entry name" value="WD_REPEATS_1"/>
    <property type="match status" value="1"/>
</dbReference>
<name>A0A0J0XTY7_9TREE</name>
<dbReference type="SMART" id="SM00256">
    <property type="entry name" value="FBOX"/>
    <property type="match status" value="1"/>
</dbReference>
<evidence type="ECO:0000256" key="1">
    <source>
        <dbReference type="ARBA" id="ARBA00022574"/>
    </source>
</evidence>
<evidence type="ECO:0000313" key="6">
    <source>
        <dbReference type="Proteomes" id="UP000053611"/>
    </source>
</evidence>
<dbReference type="STRING" id="879819.A0A0J0XTY7"/>
<evidence type="ECO:0000256" key="2">
    <source>
        <dbReference type="ARBA" id="ARBA00022737"/>
    </source>
</evidence>
<keyword evidence="2" id="KW-0677">Repeat</keyword>
<sequence>MATSPPPDAHTDADDTLAIDPPSAATLTSLTTLLDLPDELLLRIVAQLPPTAWELTTVSRVCKRLHAIAQEQVLWARLFYAAGFRLAPGYAGRAVATTTPPGSWEDGEFVAAAPERPSLLSPAKWLGYVYDLLWPTDLPQPGAVEGLQEAVPVHYPTLFRSRCAIADEMRARGPHHVYSLPSVNPEDNGEGDDDAPFAQAEDTLVAPNHRWMLTEHSAKVYTVRVHGPWVISGSRDRTVKLWRLPAIPWDAAETLYGPSLAGSAEGHEGSVLSLDFEVADATSDKGFMVTGSSDMTAKVWEIDWGSGDDGEGTSARVVCELRGAADRVAAVAFTDEFVITGSHDHQLRIYDRKAVYANSYVSPLRTVEVGPICGISLNSRGLSRAVVATTEGRWVIVDLGTGERLLRGGEGDEGYGCVVWQDDYILVGAEGGKTILFSGLYAHRMRTYRGPKKRLMRAVHLDLPNNVLLSAGHDGHIHFTDLDSWDHYRSYELGGAPVFGMDVDGLNLVFGTGDGAVGFVRYGFGLPYSGMFV</sequence>
<dbReference type="PROSITE" id="PS50082">
    <property type="entry name" value="WD_REPEATS_2"/>
    <property type="match status" value="2"/>
</dbReference>
<dbReference type="InterPro" id="IPR019775">
    <property type="entry name" value="WD40_repeat_CS"/>
</dbReference>
<dbReference type="RefSeq" id="XP_018281003.1">
    <property type="nucleotide sequence ID" value="XM_018427411.1"/>
</dbReference>
<accession>A0A0J0XTY7</accession>
<keyword evidence="1 3" id="KW-0853">WD repeat</keyword>
<feature type="repeat" description="WD" evidence="3">
    <location>
        <begin position="264"/>
        <end position="303"/>
    </location>
</feature>
<dbReference type="InterPro" id="IPR015943">
    <property type="entry name" value="WD40/YVTN_repeat-like_dom_sf"/>
</dbReference>
<dbReference type="InterPro" id="IPR001810">
    <property type="entry name" value="F-box_dom"/>
</dbReference>
<dbReference type="InterPro" id="IPR036322">
    <property type="entry name" value="WD40_repeat_dom_sf"/>
</dbReference>
<dbReference type="Pfam" id="PF00400">
    <property type="entry name" value="WD40"/>
    <property type="match status" value="3"/>
</dbReference>
<dbReference type="InterPro" id="IPR020472">
    <property type="entry name" value="WD40_PAC1"/>
</dbReference>
<dbReference type="EMBL" id="KQ087186">
    <property type="protein sequence ID" value="KLT44512.1"/>
    <property type="molecule type" value="Genomic_DNA"/>
</dbReference>
<dbReference type="SUPFAM" id="SSF81383">
    <property type="entry name" value="F-box domain"/>
    <property type="match status" value="1"/>
</dbReference>
<keyword evidence="6" id="KW-1185">Reference proteome</keyword>
<dbReference type="Gene3D" id="2.130.10.10">
    <property type="entry name" value="YVTN repeat-like/Quinoprotein amine dehydrogenase"/>
    <property type="match status" value="2"/>
</dbReference>
<proteinExistence type="predicted"/>
<dbReference type="SUPFAM" id="SSF50978">
    <property type="entry name" value="WD40 repeat-like"/>
    <property type="match status" value="1"/>
</dbReference>
<dbReference type="AlphaFoldDB" id="A0A0J0XTY7"/>
<dbReference type="PRINTS" id="PR00320">
    <property type="entry name" value="GPROTEINBRPT"/>
</dbReference>
<feature type="domain" description="F-box" evidence="4">
    <location>
        <begin position="30"/>
        <end position="78"/>
    </location>
</feature>
<dbReference type="GeneID" id="28988014"/>
<dbReference type="PROSITE" id="PS50294">
    <property type="entry name" value="WD_REPEATS_REGION"/>
    <property type="match status" value="1"/>
</dbReference>